<evidence type="ECO:0000259" key="6">
    <source>
        <dbReference type="Pfam" id="PF05154"/>
    </source>
</evidence>
<gene>
    <name evidence="7" type="ORF">CHM34_13425</name>
</gene>
<name>A0A235B5R3_9BACL</name>
<protein>
    <recommendedName>
        <fullName evidence="6">TM2 domain-containing protein</fullName>
    </recommendedName>
</protein>
<dbReference type="InterPro" id="IPR007829">
    <property type="entry name" value="TM2"/>
</dbReference>
<evidence type="ECO:0000256" key="4">
    <source>
        <dbReference type="ARBA" id="ARBA00023136"/>
    </source>
</evidence>
<comment type="caution">
    <text evidence="7">The sequence shown here is derived from an EMBL/GenBank/DDBJ whole genome shotgun (WGS) entry which is preliminary data.</text>
</comment>
<dbReference type="GO" id="GO:0016020">
    <property type="term" value="C:membrane"/>
    <property type="evidence" value="ECO:0007669"/>
    <property type="project" value="UniProtKB-SubCell"/>
</dbReference>
<comment type="subcellular location">
    <subcellularLocation>
        <location evidence="1">Membrane</location>
        <topology evidence="1">Multi-pass membrane protein</topology>
    </subcellularLocation>
</comment>
<accession>A0A235B5R3</accession>
<feature type="transmembrane region" description="Helical" evidence="5">
    <location>
        <begin position="51"/>
        <end position="69"/>
    </location>
</feature>
<proteinExistence type="predicted"/>
<organism evidence="7 8">
    <name type="scientific">Paludifilum halophilum</name>
    <dbReference type="NCBI Taxonomy" id="1642702"/>
    <lineage>
        <taxon>Bacteria</taxon>
        <taxon>Bacillati</taxon>
        <taxon>Bacillota</taxon>
        <taxon>Bacilli</taxon>
        <taxon>Bacillales</taxon>
        <taxon>Thermoactinomycetaceae</taxon>
        <taxon>Paludifilum</taxon>
    </lineage>
</organism>
<reference evidence="7 8" key="1">
    <citation type="submission" date="2017-07" db="EMBL/GenBank/DDBJ databases">
        <title>The genome sequence of Paludifilum halophilum highlights mechanisms for microbial adaptation to high salt environemnts.</title>
        <authorList>
            <person name="Belbahri L."/>
        </authorList>
    </citation>
    <scope>NUCLEOTIDE SEQUENCE [LARGE SCALE GENOMIC DNA]</scope>
    <source>
        <strain evidence="7 8">DSM 102817</strain>
    </source>
</reference>
<keyword evidence="4 5" id="KW-0472">Membrane</keyword>
<keyword evidence="8" id="KW-1185">Reference proteome</keyword>
<feature type="transmembrane region" description="Helical" evidence="5">
    <location>
        <begin position="25"/>
        <end position="44"/>
    </location>
</feature>
<dbReference type="OrthoDB" id="2004788at2"/>
<dbReference type="AlphaFoldDB" id="A0A235B5R3"/>
<feature type="domain" description="TM2" evidence="6">
    <location>
        <begin position="21"/>
        <end position="63"/>
    </location>
</feature>
<dbReference type="RefSeq" id="WP_094265133.1">
    <property type="nucleotide sequence ID" value="NZ_NOWF01000008.1"/>
</dbReference>
<feature type="transmembrane region" description="Helical" evidence="5">
    <location>
        <begin position="75"/>
        <end position="92"/>
    </location>
</feature>
<dbReference type="EMBL" id="NOWF01000008">
    <property type="protein sequence ID" value="OYD06935.1"/>
    <property type="molecule type" value="Genomic_DNA"/>
</dbReference>
<evidence type="ECO:0000256" key="5">
    <source>
        <dbReference type="SAM" id="Phobius"/>
    </source>
</evidence>
<dbReference type="Pfam" id="PF05154">
    <property type="entry name" value="TM2"/>
    <property type="match status" value="1"/>
</dbReference>
<evidence type="ECO:0000256" key="2">
    <source>
        <dbReference type="ARBA" id="ARBA00022692"/>
    </source>
</evidence>
<keyword evidence="2 5" id="KW-0812">Transmembrane</keyword>
<evidence type="ECO:0000313" key="7">
    <source>
        <dbReference type="EMBL" id="OYD06935.1"/>
    </source>
</evidence>
<evidence type="ECO:0000256" key="1">
    <source>
        <dbReference type="ARBA" id="ARBA00004141"/>
    </source>
</evidence>
<dbReference type="Proteomes" id="UP000215459">
    <property type="component" value="Unassembled WGS sequence"/>
</dbReference>
<sequence>MDHSKPPADGRSPATAERGDKEKIWTAYGLWLFLGSFGAHRFYFGKWVTGFLMAFAGAATWTLAIIFAVIPGSVWVVAAPFLLWWGIDAFLIPRWVRLTSASGDEGDS</sequence>
<evidence type="ECO:0000256" key="3">
    <source>
        <dbReference type="ARBA" id="ARBA00022989"/>
    </source>
</evidence>
<keyword evidence="3 5" id="KW-1133">Transmembrane helix</keyword>
<evidence type="ECO:0000313" key="8">
    <source>
        <dbReference type="Proteomes" id="UP000215459"/>
    </source>
</evidence>